<reference evidence="9 10" key="1">
    <citation type="submission" date="2018-06" db="EMBL/GenBank/DDBJ databases">
        <title>Genomic Encyclopedia of Type Strains, Phase IV (KMG-IV): sequencing the most valuable type-strain genomes for metagenomic binning, comparative biology and taxonomic classification.</title>
        <authorList>
            <person name="Goeker M."/>
        </authorList>
    </citation>
    <scope>NUCLEOTIDE SEQUENCE [LARGE SCALE GENOMIC DNA]</scope>
    <source>
        <strain evidence="9 10">DSM 27453</strain>
    </source>
</reference>
<evidence type="ECO:0000313" key="10">
    <source>
        <dbReference type="Proteomes" id="UP000253201"/>
    </source>
</evidence>
<keyword evidence="10" id="KW-1185">Reference proteome</keyword>
<dbReference type="SUPFAM" id="SSF54060">
    <property type="entry name" value="His-Me finger endonucleases"/>
    <property type="match status" value="1"/>
</dbReference>
<dbReference type="InterPro" id="IPR008514">
    <property type="entry name" value="T6SS_Hcp"/>
</dbReference>
<dbReference type="InterPro" id="IPR003615">
    <property type="entry name" value="HNH_nuc"/>
</dbReference>
<feature type="domain" description="Pyosin/cloacin translocation" evidence="8">
    <location>
        <begin position="310"/>
        <end position="451"/>
    </location>
</feature>
<dbReference type="Proteomes" id="UP000253201">
    <property type="component" value="Unassembled WGS sequence"/>
</dbReference>
<dbReference type="Gene3D" id="3.90.540.10">
    <property type="entry name" value="Colicin/pyocin, DNase domain"/>
    <property type="match status" value="1"/>
</dbReference>
<proteinExistence type="inferred from homology"/>
<keyword evidence="6" id="KW-0044">Antibiotic</keyword>
<dbReference type="SUPFAM" id="SSF141452">
    <property type="entry name" value="Hcp1-like"/>
    <property type="match status" value="1"/>
</dbReference>
<evidence type="ECO:0000256" key="7">
    <source>
        <dbReference type="ARBA" id="ARBA00023048"/>
    </source>
</evidence>
<evidence type="ECO:0000313" key="9">
    <source>
        <dbReference type="EMBL" id="RBP13587.1"/>
    </source>
</evidence>
<dbReference type="InterPro" id="IPR052947">
    <property type="entry name" value="T6SS_Hcp1_domain"/>
</dbReference>
<dbReference type="PANTHER" id="PTHR34319:SF7">
    <property type="entry name" value="HNH ENDONUCLEASE DOMAIN-CONTAINING PROTEIN"/>
    <property type="match status" value="1"/>
</dbReference>
<accession>A0ABX9G4T3</accession>
<sequence length="588" mass="65652">MSNIIYLRITGEQQGNISADCGSEASIGNRWQQNHTDEIFAFSLRHDVTNTGRGCHFQALEFTKTIDKSSPLLSNAINNNERLFIEIDFYRINRTGHWERYYYIQLRNASVSKIDTDINIKRLPYEHISVIYDYILCKHLITNTEYSYLNILAEYNNPFFPQPTTSVPKVQLNNNEIKTPPPAPEKVTPVYAKSCLKETGCTDAGDAEEPAEHFGEMAIFTRTTADDCCGYDHKPDSKHTTVPAEASSLAPMLPVAMSRVWGSESLGGLLGAAESVPWIGALASALYIPAAGEGSARVPGRDEYWYDDILRQKAAVGGTVTTRVRFFWRNDIHGNSQVYGVHTGEGTPYENVRVANMVWNATTGRYEYTPANGVDGPLITWTPEHPENGHAPAHTGNNVPTLDQPTILVTPIPDGKDDYTTPPYPVPDVTDFNDYILVFPIGSGIKPIYVYLKTARDEPGVATGNGQVIPDNVRWLEAANSGIGAPIPAQVADKLRGREFRNFDHFRGELWKAVSECPELLGQFNKSNQRVLKKDGSPFVVEEQAVGGRKVFEIHHIVQIRQDGPVYNIDNLRINTPRNHIRIHKENK</sequence>
<evidence type="ECO:0000256" key="3">
    <source>
        <dbReference type="ARBA" id="ARBA00022722"/>
    </source>
</evidence>
<keyword evidence="5" id="KW-0378">Hydrolase</keyword>
<keyword evidence="7" id="KW-0078">Bacteriocin</keyword>
<organism evidence="9 10">
    <name type="scientific">Pseudocitrobacter faecalis</name>
    <dbReference type="NCBI Taxonomy" id="1398493"/>
    <lineage>
        <taxon>Bacteria</taxon>
        <taxon>Pseudomonadati</taxon>
        <taxon>Pseudomonadota</taxon>
        <taxon>Gammaproteobacteria</taxon>
        <taxon>Enterobacterales</taxon>
        <taxon>Enterobacteriaceae</taxon>
        <taxon>Pseudocitrobacter</taxon>
    </lineage>
</organism>
<dbReference type="InterPro" id="IPR037146">
    <property type="entry name" value="Colicin/pyocin_DNase_dom_sf"/>
</dbReference>
<dbReference type="InterPro" id="IPR036624">
    <property type="entry name" value="Hcp1-lik_sf"/>
</dbReference>
<dbReference type="Pfam" id="PF05638">
    <property type="entry name" value="T6SS_HCP"/>
    <property type="match status" value="1"/>
</dbReference>
<protein>
    <submittedName>
        <fullName evidence="9">Type VI secretion system Hcp family effector</fullName>
    </submittedName>
</protein>
<evidence type="ECO:0000256" key="5">
    <source>
        <dbReference type="ARBA" id="ARBA00022801"/>
    </source>
</evidence>
<evidence type="ECO:0000256" key="6">
    <source>
        <dbReference type="ARBA" id="ARBA00023022"/>
    </source>
</evidence>
<evidence type="ECO:0000256" key="4">
    <source>
        <dbReference type="ARBA" id="ARBA00022759"/>
    </source>
</evidence>
<dbReference type="PANTHER" id="PTHR34319">
    <property type="entry name" value="MAJOR EXPORTED PROTEIN"/>
    <property type="match status" value="1"/>
</dbReference>
<dbReference type="InterPro" id="IPR044925">
    <property type="entry name" value="His-Me_finger_sf"/>
</dbReference>
<keyword evidence="4" id="KW-0255">Endonuclease</keyword>
<comment type="caution">
    <text evidence="9">The sequence shown here is derived from an EMBL/GenBank/DDBJ whole genome shotgun (WGS) entry which is preliminary data.</text>
</comment>
<keyword evidence="3" id="KW-0540">Nuclease</keyword>
<gene>
    <name evidence="9" type="ORF">DFQ50_102331</name>
</gene>
<dbReference type="Pfam" id="PF06958">
    <property type="entry name" value="Pyocin_S"/>
    <property type="match status" value="1"/>
</dbReference>
<dbReference type="RefSeq" id="WP_113857490.1">
    <property type="nucleotide sequence ID" value="NZ_QNRL01000002.1"/>
</dbReference>
<evidence type="ECO:0000256" key="2">
    <source>
        <dbReference type="ARBA" id="ARBA00022529"/>
    </source>
</evidence>
<dbReference type="Gene3D" id="2.30.110.20">
    <property type="entry name" value="Hcp1-like"/>
    <property type="match status" value="1"/>
</dbReference>
<dbReference type="EMBL" id="QNRL01000002">
    <property type="protein sequence ID" value="RBP13587.1"/>
    <property type="molecule type" value="Genomic_DNA"/>
</dbReference>
<dbReference type="CDD" id="cd00085">
    <property type="entry name" value="HNHc"/>
    <property type="match status" value="1"/>
</dbReference>
<dbReference type="InterPro" id="IPR016128">
    <property type="entry name" value="Pyosin/cloacin_T_dom"/>
</dbReference>
<name>A0ABX9G4T3_9ENTR</name>
<comment type="similarity">
    <text evidence="1">Belongs to the colicin/pyosin nuclease family.</text>
</comment>
<keyword evidence="2" id="KW-0929">Antimicrobial</keyword>
<dbReference type="NCBIfam" id="TIGR03344">
    <property type="entry name" value="VI_effect_Hcp1"/>
    <property type="match status" value="1"/>
</dbReference>
<dbReference type="InterPro" id="IPR036302">
    <property type="entry name" value="Pyosin/cloacin_T_dom_sf"/>
</dbReference>
<evidence type="ECO:0000259" key="8">
    <source>
        <dbReference type="Pfam" id="PF06958"/>
    </source>
</evidence>
<dbReference type="PRINTS" id="PR01300">
    <property type="entry name" value="PYOCINKILLER"/>
</dbReference>
<dbReference type="InterPro" id="IPR003060">
    <property type="entry name" value="Pyocin_killer"/>
</dbReference>
<evidence type="ECO:0000256" key="1">
    <source>
        <dbReference type="ARBA" id="ARBA00006811"/>
    </source>
</evidence>
<dbReference type="Pfam" id="PF21431">
    <property type="entry name" value="Col-Pyo_DNase"/>
    <property type="match status" value="1"/>
</dbReference>
<dbReference type="SUPFAM" id="SSF69369">
    <property type="entry name" value="Cloacin translocation domain"/>
    <property type="match status" value="1"/>
</dbReference>